<keyword evidence="5" id="KW-0830">Ubiquinone</keyword>
<feature type="domain" description="Methyltransferase" evidence="4">
    <location>
        <begin position="74"/>
        <end position="203"/>
    </location>
</feature>
<dbReference type="EC" id="2.1.1.163" evidence="5"/>
<name>A0A517ZQI1_9PLAN</name>
<proteinExistence type="inferred from homology"/>
<dbReference type="InterPro" id="IPR007184">
    <property type="entry name" value="Mannoside_phosphorylase"/>
</dbReference>
<dbReference type="InterPro" id="IPR023296">
    <property type="entry name" value="Glyco_hydro_beta-prop_sf"/>
</dbReference>
<dbReference type="Pfam" id="PF13847">
    <property type="entry name" value="Methyltransf_31"/>
    <property type="match status" value="1"/>
</dbReference>
<keyword evidence="1" id="KW-0328">Glycosyltransferase</keyword>
<sequence>MRHLIRFFGIQVLCATLLVLVGTAPLFAQEKSVKPGINEAFQDVDVEKFIGRFENEGRDAYDHRHQIVKACQLKPGMVVADIGAGTGLFTRMFSPLVGPTGRIYAVDISEKFLKHIESTAQEQGLKNITGVVCKQDSVNLPPNSIDLAFICDTYHHFEFPHKTMESIHRALKPGGQLILIDFHRIEGVSREWLMTHVRAGQEVFTQEILESGFKQVEEKKDMLDESYFVRFEKTSPPELKLLLRGKGESEIAPHGKGNIYAPDVMVDDGLFKMWYGCQGKDGHDRISYAESKDGEHWIRKGVVLSNGTANHVNDPSVIKVDGVYYMFYTRAEKDVIDQIDVATSKDGLNWETNGVALSPGAAGQWDALSVGRPTVLYEDGQFKMWYDGRKDFPLHSPVSNVPKSSKSRRDIGYATSRDGLHWVRHNNNPVFGRNAGGVDVKRLGDKLVLLYESGKGTHWASSPDGLQWRDLGLLAEKSGQETDAYGHVTPNLLPNATEHVHHLYIGTAPAPTWDHNQISVLHFDKEHLNRLLESQE</sequence>
<keyword evidence="5" id="KW-0489">Methyltransferase</keyword>
<dbReference type="KEGG" id="sdyn:Mal52_32420"/>
<evidence type="ECO:0000313" key="5">
    <source>
        <dbReference type="EMBL" id="QDU44756.1"/>
    </source>
</evidence>
<dbReference type="EMBL" id="CP036276">
    <property type="protein sequence ID" value="QDU44756.1"/>
    <property type="molecule type" value="Genomic_DNA"/>
</dbReference>
<dbReference type="AlphaFoldDB" id="A0A517ZQI1"/>
<dbReference type="PANTHER" id="PTHR35279">
    <property type="match status" value="1"/>
</dbReference>
<dbReference type="Gene3D" id="2.115.10.20">
    <property type="entry name" value="Glycosyl hydrolase domain, family 43"/>
    <property type="match status" value="3"/>
</dbReference>
<dbReference type="GO" id="GO:0043770">
    <property type="term" value="F:demethylmenaquinone methyltransferase activity"/>
    <property type="evidence" value="ECO:0007669"/>
    <property type="project" value="UniProtKB-EC"/>
</dbReference>
<evidence type="ECO:0000313" key="6">
    <source>
        <dbReference type="Proteomes" id="UP000319383"/>
    </source>
</evidence>
<gene>
    <name evidence="5" type="primary">ubiE_3</name>
    <name evidence="5" type="ORF">Mal52_32420</name>
</gene>
<evidence type="ECO:0000259" key="4">
    <source>
        <dbReference type="Pfam" id="PF13847"/>
    </source>
</evidence>
<protein>
    <submittedName>
        <fullName evidence="5">Ubiquinone/menaquinone biosynthesis C-methyltransferase UbiE</fullName>
        <ecNumber evidence="5">2.1.1.163</ecNumber>
    </submittedName>
</protein>
<dbReference type="CDD" id="cd02440">
    <property type="entry name" value="AdoMet_MTases"/>
    <property type="match status" value="1"/>
</dbReference>
<dbReference type="Gene3D" id="3.40.50.150">
    <property type="entry name" value="Vaccinia Virus protein VP39"/>
    <property type="match status" value="1"/>
</dbReference>
<dbReference type="Pfam" id="PF04041">
    <property type="entry name" value="Glyco_hydro_130"/>
    <property type="match status" value="1"/>
</dbReference>
<dbReference type="InterPro" id="IPR025714">
    <property type="entry name" value="Methyltranfer_dom"/>
</dbReference>
<reference evidence="5 6" key="1">
    <citation type="submission" date="2019-02" db="EMBL/GenBank/DDBJ databases">
        <title>Deep-cultivation of Planctomycetes and their phenomic and genomic characterization uncovers novel biology.</title>
        <authorList>
            <person name="Wiegand S."/>
            <person name="Jogler M."/>
            <person name="Boedeker C."/>
            <person name="Pinto D."/>
            <person name="Vollmers J."/>
            <person name="Rivas-Marin E."/>
            <person name="Kohn T."/>
            <person name="Peeters S.H."/>
            <person name="Heuer A."/>
            <person name="Rast P."/>
            <person name="Oberbeckmann S."/>
            <person name="Bunk B."/>
            <person name="Jeske O."/>
            <person name="Meyerdierks A."/>
            <person name="Storesund J.E."/>
            <person name="Kallscheuer N."/>
            <person name="Luecker S."/>
            <person name="Lage O.M."/>
            <person name="Pohl T."/>
            <person name="Merkel B.J."/>
            <person name="Hornburger P."/>
            <person name="Mueller R.-W."/>
            <person name="Bruemmer F."/>
            <person name="Labrenz M."/>
            <person name="Spormann A.M."/>
            <person name="Op den Camp H."/>
            <person name="Overmann J."/>
            <person name="Amann R."/>
            <person name="Jetten M.S.M."/>
            <person name="Mascher T."/>
            <person name="Medema M.H."/>
            <person name="Devos D.P."/>
            <person name="Kaster A.-K."/>
            <person name="Ovreas L."/>
            <person name="Rohde M."/>
            <person name="Galperin M.Y."/>
            <person name="Jogler C."/>
        </authorList>
    </citation>
    <scope>NUCLEOTIDE SEQUENCE [LARGE SCALE GENOMIC DNA]</scope>
    <source>
        <strain evidence="5 6">Mal52</strain>
    </source>
</reference>
<keyword evidence="2 5" id="KW-0808">Transferase</keyword>
<comment type="similarity">
    <text evidence="3">Belongs to the glycosyl hydrolase 130 family.</text>
</comment>
<accession>A0A517ZQI1</accession>
<keyword evidence="6" id="KW-1185">Reference proteome</keyword>
<dbReference type="GO" id="GO:0032259">
    <property type="term" value="P:methylation"/>
    <property type="evidence" value="ECO:0007669"/>
    <property type="project" value="UniProtKB-KW"/>
</dbReference>
<dbReference type="InterPro" id="IPR029063">
    <property type="entry name" value="SAM-dependent_MTases_sf"/>
</dbReference>
<dbReference type="Proteomes" id="UP000319383">
    <property type="component" value="Chromosome"/>
</dbReference>
<dbReference type="GO" id="GO:0016757">
    <property type="term" value="F:glycosyltransferase activity"/>
    <property type="evidence" value="ECO:0007669"/>
    <property type="project" value="UniProtKB-KW"/>
</dbReference>
<dbReference type="PANTHER" id="PTHR35279:SF1">
    <property type="entry name" value="ARABINANASE_LEVANSUCRASE_INVERTASE"/>
    <property type="match status" value="1"/>
</dbReference>
<dbReference type="SUPFAM" id="SSF75005">
    <property type="entry name" value="Arabinanase/levansucrase/invertase"/>
    <property type="match status" value="2"/>
</dbReference>
<dbReference type="SUPFAM" id="SSF53335">
    <property type="entry name" value="S-adenosyl-L-methionine-dependent methyltransferases"/>
    <property type="match status" value="1"/>
</dbReference>
<evidence type="ECO:0000256" key="3">
    <source>
        <dbReference type="ARBA" id="ARBA00024356"/>
    </source>
</evidence>
<organism evidence="5 6">
    <name type="scientific">Symmachiella dynata</name>
    <dbReference type="NCBI Taxonomy" id="2527995"/>
    <lineage>
        <taxon>Bacteria</taxon>
        <taxon>Pseudomonadati</taxon>
        <taxon>Planctomycetota</taxon>
        <taxon>Planctomycetia</taxon>
        <taxon>Planctomycetales</taxon>
        <taxon>Planctomycetaceae</taxon>
        <taxon>Symmachiella</taxon>
    </lineage>
</organism>
<evidence type="ECO:0000256" key="1">
    <source>
        <dbReference type="ARBA" id="ARBA00022676"/>
    </source>
</evidence>
<evidence type="ECO:0000256" key="2">
    <source>
        <dbReference type="ARBA" id="ARBA00022679"/>
    </source>
</evidence>